<keyword evidence="4" id="KW-1185">Reference proteome</keyword>
<gene>
    <name evidence="3" type="ORF">R1sor_025995</name>
</gene>
<reference evidence="3 4" key="1">
    <citation type="submission" date="2024-09" db="EMBL/GenBank/DDBJ databases">
        <title>Chromosome-scale assembly of Riccia sorocarpa.</title>
        <authorList>
            <person name="Paukszto L."/>
        </authorList>
    </citation>
    <scope>NUCLEOTIDE SEQUENCE [LARGE SCALE GENOMIC DNA]</scope>
    <source>
        <strain evidence="3">LP-2024</strain>
        <tissue evidence="3">Aerial parts of the thallus</tissue>
    </source>
</reference>
<evidence type="ECO:0000256" key="2">
    <source>
        <dbReference type="SAM" id="MobiDB-lite"/>
    </source>
</evidence>
<proteinExistence type="predicted"/>
<dbReference type="EMBL" id="JBJQOH010000008">
    <property type="protein sequence ID" value="KAL3676047.1"/>
    <property type="molecule type" value="Genomic_DNA"/>
</dbReference>
<accession>A0ABD3GBT7</accession>
<name>A0ABD3GBT7_9MARC</name>
<evidence type="ECO:0000313" key="3">
    <source>
        <dbReference type="EMBL" id="KAL3676047.1"/>
    </source>
</evidence>
<dbReference type="Proteomes" id="UP001633002">
    <property type="component" value="Unassembled WGS sequence"/>
</dbReference>
<sequence length="297" mass="34543">MVKKIPIQRFPWITLHRMKKKNHQMKNILRHKLTRAKKEHKKSEKLSKTQSPKTTIPKRLKSRVAVQQIRAKKRKSIRFEEPKSKKDMKEDLEKKVEAKEEEAILLKKIIEDGTSQINPSTSQPTVSVNLTADYLSRYFVTPFATIEERAKESMIAAENKMKHLEKEKTDLEVRVNLELEGKLETVEKENFKTTALEEAKTKDMKIKNLQVEWIDRQAVEDKEVIVGNLRDEVQTILEAMKTVQMKDKKKTSFTQLATQVKGDFENLLKEHRDDFEHFRASLLSETEAPSTSGKSSS</sequence>
<feature type="coiled-coil region" evidence="1">
    <location>
        <begin position="147"/>
        <end position="174"/>
    </location>
</feature>
<organism evidence="3 4">
    <name type="scientific">Riccia sorocarpa</name>
    <dbReference type="NCBI Taxonomy" id="122646"/>
    <lineage>
        <taxon>Eukaryota</taxon>
        <taxon>Viridiplantae</taxon>
        <taxon>Streptophyta</taxon>
        <taxon>Embryophyta</taxon>
        <taxon>Marchantiophyta</taxon>
        <taxon>Marchantiopsida</taxon>
        <taxon>Marchantiidae</taxon>
        <taxon>Marchantiales</taxon>
        <taxon>Ricciaceae</taxon>
        <taxon>Riccia</taxon>
    </lineage>
</organism>
<comment type="caution">
    <text evidence="3">The sequence shown here is derived from an EMBL/GenBank/DDBJ whole genome shotgun (WGS) entry which is preliminary data.</text>
</comment>
<evidence type="ECO:0000256" key="1">
    <source>
        <dbReference type="SAM" id="Coils"/>
    </source>
</evidence>
<dbReference type="AlphaFoldDB" id="A0ABD3GBT7"/>
<feature type="region of interest" description="Disordered" evidence="2">
    <location>
        <begin position="33"/>
        <end position="64"/>
    </location>
</feature>
<evidence type="ECO:0000313" key="4">
    <source>
        <dbReference type="Proteomes" id="UP001633002"/>
    </source>
</evidence>
<keyword evidence="1" id="KW-0175">Coiled coil</keyword>
<protein>
    <submittedName>
        <fullName evidence="3">Uncharacterized protein</fullName>
    </submittedName>
</protein>